<dbReference type="AlphaFoldDB" id="A0A2X0MVD8"/>
<feature type="region of interest" description="Disordered" evidence="1">
    <location>
        <begin position="113"/>
        <end position="133"/>
    </location>
</feature>
<gene>
    <name evidence="2" type="ORF">BZ3500_MVSOF-1268-A1-R1_CHR8-1G10028</name>
</gene>
<proteinExistence type="predicted"/>
<evidence type="ECO:0000313" key="3">
    <source>
        <dbReference type="Proteomes" id="UP000249723"/>
    </source>
</evidence>
<dbReference type="Proteomes" id="UP000249723">
    <property type="component" value="Unassembled WGS sequence"/>
</dbReference>
<organism evidence="2 3">
    <name type="scientific">Microbotryum saponariae</name>
    <dbReference type="NCBI Taxonomy" id="289078"/>
    <lineage>
        <taxon>Eukaryota</taxon>
        <taxon>Fungi</taxon>
        <taxon>Dikarya</taxon>
        <taxon>Basidiomycota</taxon>
        <taxon>Pucciniomycotina</taxon>
        <taxon>Microbotryomycetes</taxon>
        <taxon>Microbotryales</taxon>
        <taxon>Microbotryaceae</taxon>
        <taxon>Microbotryum</taxon>
    </lineage>
</organism>
<reference evidence="3" key="1">
    <citation type="submission" date="2016-10" db="EMBL/GenBank/DDBJ databases">
        <authorList>
            <person name="Jeantristanb JTB J.-T."/>
            <person name="Ricardo R."/>
        </authorList>
    </citation>
    <scope>NUCLEOTIDE SEQUENCE [LARGE SCALE GENOMIC DNA]</scope>
</reference>
<dbReference type="EMBL" id="FMWP01000087">
    <property type="protein sequence ID" value="SCZ96135.1"/>
    <property type="molecule type" value="Genomic_DNA"/>
</dbReference>
<evidence type="ECO:0000313" key="2">
    <source>
        <dbReference type="EMBL" id="SCZ96135.1"/>
    </source>
</evidence>
<evidence type="ECO:0000256" key="1">
    <source>
        <dbReference type="SAM" id="MobiDB-lite"/>
    </source>
</evidence>
<sequence length="262" mass="28408">MISVDLGHARPVTAVARVFTHDGTAALETFRFGKEGPEGITAQANRKGARQRANKTRRINEALQKNKLAWCPLATKLGLPLRHTYDAISVSSTQKEDTVDLVQTDPTICKAAARRPNQSTSSPPTHPETATYGDLLSKESRPVFLVLGNGFTSPGPNPSGALGLEYIGFYTGSEYLTSKLCWHLDCRNTDGTRSWVGLALRPNGSTCFRVALGGGTCVHMPADRDIMGSGNCLNAFEHEILWGRHPFFRSAPAAVQASQDQQ</sequence>
<name>A0A2X0MVD8_9BASI</name>
<keyword evidence="3" id="KW-1185">Reference proteome</keyword>
<protein>
    <submittedName>
        <fullName evidence="2">BZ3500_MvSof-1268-A1-R1_Chr8-1g10028 protein</fullName>
    </submittedName>
</protein>
<accession>A0A2X0MVD8</accession>